<reference evidence="2" key="2">
    <citation type="journal article" date="2024" name="Antonie Van Leeuwenhoek">
        <title>Roseihalotalea indica gen. nov., sp. nov., a halophilic Bacteroidetes from mesopelagic Southwest Indian Ocean with higher carbohydrate metabolic potential.</title>
        <authorList>
            <person name="Chen B."/>
            <person name="Zhang M."/>
            <person name="Lin D."/>
            <person name="Ye J."/>
            <person name="Tang K."/>
        </authorList>
    </citation>
    <scope>NUCLEOTIDE SEQUENCE</scope>
    <source>
        <strain evidence="2">TK19036</strain>
    </source>
</reference>
<sequence>MDRQSIIILSGFGLLIIGGLFWQFSDVFNRIPVEVKENEQIPNELVCMVNDAFMGIEQIPVEAEGKTYYGCCQMCVAKIKENTDNVRYTIDPYSGEKVDKAEAFIAFKPGQQKEVLYFSSEGNYNAYLDKH</sequence>
<reference evidence="2" key="1">
    <citation type="journal article" date="2023" name="Comput. Struct. Biotechnol. J.">
        <title>Discovery of a novel marine Bacteroidetes with a rich repertoire of carbohydrate-active enzymes.</title>
        <authorList>
            <person name="Chen B."/>
            <person name="Liu G."/>
            <person name="Chen Q."/>
            <person name="Wang H."/>
            <person name="Liu L."/>
            <person name="Tang K."/>
        </authorList>
    </citation>
    <scope>NUCLEOTIDE SEQUENCE</scope>
    <source>
        <strain evidence="2">TK19036</strain>
    </source>
</reference>
<gene>
    <name evidence="2" type="ORF">K4G66_26350</name>
</gene>
<dbReference type="EMBL" id="CP120682">
    <property type="protein sequence ID" value="WKN35891.1"/>
    <property type="molecule type" value="Genomic_DNA"/>
</dbReference>
<keyword evidence="1" id="KW-0472">Membrane</keyword>
<proteinExistence type="predicted"/>
<accession>A0AA49JDG9</accession>
<protein>
    <recommendedName>
        <fullName evidence="3">TRASH transcription regulator C-terminal archaeal domain-containing protein</fullName>
    </recommendedName>
</protein>
<dbReference type="AlphaFoldDB" id="A0AA49JDG9"/>
<feature type="transmembrane region" description="Helical" evidence="1">
    <location>
        <begin position="6"/>
        <end position="24"/>
    </location>
</feature>
<evidence type="ECO:0008006" key="3">
    <source>
        <dbReference type="Google" id="ProtNLM"/>
    </source>
</evidence>
<keyword evidence="1" id="KW-1133">Transmembrane helix</keyword>
<organism evidence="2">
    <name type="scientific">Roseihalotalea indica</name>
    <dbReference type="NCBI Taxonomy" id="2867963"/>
    <lineage>
        <taxon>Bacteria</taxon>
        <taxon>Pseudomonadati</taxon>
        <taxon>Bacteroidota</taxon>
        <taxon>Cytophagia</taxon>
        <taxon>Cytophagales</taxon>
        <taxon>Catalimonadaceae</taxon>
        <taxon>Roseihalotalea</taxon>
    </lineage>
</organism>
<evidence type="ECO:0000313" key="2">
    <source>
        <dbReference type="EMBL" id="WKN35891.1"/>
    </source>
</evidence>
<keyword evidence="1" id="KW-0812">Transmembrane</keyword>
<evidence type="ECO:0000256" key="1">
    <source>
        <dbReference type="SAM" id="Phobius"/>
    </source>
</evidence>
<name>A0AA49JDG9_9BACT</name>